<reference evidence="1 2" key="1">
    <citation type="journal article" date="2015" name="Genome Announc.">
        <title>Draft Genome Sequence of Mycobacterium obuense Strain UC1, Isolated from Patient Sputum.</title>
        <authorList>
            <person name="Greninger A.L."/>
            <person name="Cunningham G."/>
            <person name="Hsu E.D."/>
            <person name="Yu J.M."/>
            <person name="Chiu C.Y."/>
            <person name="Miller S."/>
        </authorList>
    </citation>
    <scope>NUCLEOTIDE SEQUENCE [LARGE SCALE GENOMIC DNA]</scope>
    <source>
        <strain evidence="1 2">UC1</strain>
    </source>
</reference>
<sequence length="147" mass="15535">MNTADPYRDTRRLIDTHGWAVIGVFPTCAEDGPPFSYTVGLTDRGLPELAIYGLPPQTAGGVLNVAARHAVDNGELPCGQPITGLLAGGLPVVAVAMEDTDDLTTVRGLYGVVLAAQQIVWPDSQGRMPWEDWNLGTAQPLLGGQPT</sequence>
<keyword evidence="2" id="KW-1185">Reference proteome</keyword>
<organism evidence="1 2">
    <name type="scientific">Mycolicibacterium obuense</name>
    <dbReference type="NCBI Taxonomy" id="1807"/>
    <lineage>
        <taxon>Bacteria</taxon>
        <taxon>Bacillati</taxon>
        <taxon>Actinomycetota</taxon>
        <taxon>Actinomycetes</taxon>
        <taxon>Mycobacteriales</taxon>
        <taxon>Mycobacteriaceae</taxon>
        <taxon>Mycolicibacterium</taxon>
    </lineage>
</organism>
<name>A0A0M2K6S4_9MYCO</name>
<gene>
    <name evidence="1" type="ORF">WN67_05850</name>
</gene>
<proteinExistence type="predicted"/>
<dbReference type="AlphaFoldDB" id="A0A0M2K6S4"/>
<dbReference type="EMBL" id="LAUZ02000016">
    <property type="protein sequence ID" value="KKF02890.1"/>
    <property type="molecule type" value="Genomic_DNA"/>
</dbReference>
<evidence type="ECO:0000313" key="2">
    <source>
        <dbReference type="Proteomes" id="UP000034150"/>
    </source>
</evidence>
<comment type="caution">
    <text evidence="1">The sequence shown here is derived from an EMBL/GenBank/DDBJ whole genome shotgun (WGS) entry which is preliminary data.</text>
</comment>
<dbReference type="Proteomes" id="UP000034150">
    <property type="component" value="Unassembled WGS sequence"/>
</dbReference>
<dbReference type="OrthoDB" id="511192at2"/>
<dbReference type="PATRIC" id="fig|1807.13.peg.1890"/>
<protein>
    <recommendedName>
        <fullName evidence="3">DUF4262 domain-containing protein</fullName>
    </recommendedName>
</protein>
<dbReference type="InterPro" id="IPR025358">
    <property type="entry name" value="DUF4262"/>
</dbReference>
<accession>A0A0M2K6S4</accession>
<evidence type="ECO:0008006" key="3">
    <source>
        <dbReference type="Google" id="ProtNLM"/>
    </source>
</evidence>
<evidence type="ECO:0000313" key="1">
    <source>
        <dbReference type="EMBL" id="KKF02890.1"/>
    </source>
</evidence>
<dbReference type="Pfam" id="PF14081">
    <property type="entry name" value="DUF4262"/>
    <property type="match status" value="1"/>
</dbReference>
<dbReference type="RefSeq" id="WP_046362112.1">
    <property type="nucleotide sequence ID" value="NZ_LAUZ02000016.1"/>
</dbReference>